<gene>
    <name evidence="1" type="ORF">METZ01_LOCUS147474</name>
</gene>
<proteinExistence type="predicted"/>
<feature type="non-terminal residue" evidence="1">
    <location>
        <position position="60"/>
    </location>
</feature>
<dbReference type="AlphaFoldDB" id="A0A381ZZF0"/>
<reference evidence="1" key="1">
    <citation type="submission" date="2018-05" db="EMBL/GenBank/DDBJ databases">
        <authorList>
            <person name="Lanie J.A."/>
            <person name="Ng W.-L."/>
            <person name="Kazmierczak K.M."/>
            <person name="Andrzejewski T.M."/>
            <person name="Davidsen T.M."/>
            <person name="Wayne K.J."/>
            <person name="Tettelin H."/>
            <person name="Glass J.I."/>
            <person name="Rusch D."/>
            <person name="Podicherti R."/>
            <person name="Tsui H.-C.T."/>
            <person name="Winkler M.E."/>
        </authorList>
    </citation>
    <scope>NUCLEOTIDE SEQUENCE</scope>
</reference>
<evidence type="ECO:0000313" key="1">
    <source>
        <dbReference type="EMBL" id="SVA94620.1"/>
    </source>
</evidence>
<organism evidence="1">
    <name type="scientific">marine metagenome</name>
    <dbReference type="NCBI Taxonomy" id="408172"/>
    <lineage>
        <taxon>unclassified sequences</taxon>
        <taxon>metagenomes</taxon>
        <taxon>ecological metagenomes</taxon>
    </lineage>
</organism>
<protein>
    <submittedName>
        <fullName evidence="1">Uncharacterized protein</fullName>
    </submittedName>
</protein>
<sequence>MAFFHVFLFVYAIGGDVAVHYIGKYVTRSELSLEERLRVRDLRFIVDMSARSSLVLLLAV</sequence>
<accession>A0A381ZZF0</accession>
<name>A0A381ZZF0_9ZZZZ</name>
<dbReference type="EMBL" id="UINC01023280">
    <property type="protein sequence ID" value="SVA94620.1"/>
    <property type="molecule type" value="Genomic_DNA"/>
</dbReference>